<dbReference type="Proteomes" id="UP000188268">
    <property type="component" value="Unassembled WGS sequence"/>
</dbReference>
<organism evidence="2 3">
    <name type="scientific">Corchorus capsularis</name>
    <name type="common">Jute</name>
    <dbReference type="NCBI Taxonomy" id="210143"/>
    <lineage>
        <taxon>Eukaryota</taxon>
        <taxon>Viridiplantae</taxon>
        <taxon>Streptophyta</taxon>
        <taxon>Embryophyta</taxon>
        <taxon>Tracheophyta</taxon>
        <taxon>Spermatophyta</taxon>
        <taxon>Magnoliopsida</taxon>
        <taxon>eudicotyledons</taxon>
        <taxon>Gunneridae</taxon>
        <taxon>Pentapetalae</taxon>
        <taxon>rosids</taxon>
        <taxon>malvids</taxon>
        <taxon>Malvales</taxon>
        <taxon>Malvaceae</taxon>
        <taxon>Grewioideae</taxon>
        <taxon>Apeibeae</taxon>
        <taxon>Corchorus</taxon>
    </lineage>
</organism>
<evidence type="ECO:0000313" key="3">
    <source>
        <dbReference type="Proteomes" id="UP000188268"/>
    </source>
</evidence>
<sequence length="21" mass="2227">MAAKTGLSRPKKDAKLTSPIL</sequence>
<dbReference type="EMBL" id="AWWV01011792">
    <property type="protein sequence ID" value="OMO70531.1"/>
    <property type="molecule type" value="Genomic_DNA"/>
</dbReference>
<dbReference type="Gramene" id="OMO70531">
    <property type="protein sequence ID" value="OMO70531"/>
    <property type="gene ID" value="CCACVL1_18821"/>
</dbReference>
<name>A0A1R3HJQ8_COCAP</name>
<keyword evidence="3" id="KW-1185">Reference proteome</keyword>
<comment type="caution">
    <text evidence="2">The sequence shown here is derived from an EMBL/GenBank/DDBJ whole genome shotgun (WGS) entry which is preliminary data.</text>
</comment>
<proteinExistence type="predicted"/>
<protein>
    <submittedName>
        <fullName evidence="2">Uncharacterized protein</fullName>
    </submittedName>
</protein>
<dbReference type="AlphaFoldDB" id="A0A1R3HJQ8"/>
<evidence type="ECO:0000256" key="1">
    <source>
        <dbReference type="SAM" id="MobiDB-lite"/>
    </source>
</evidence>
<feature type="region of interest" description="Disordered" evidence="1">
    <location>
        <begin position="1"/>
        <end position="21"/>
    </location>
</feature>
<evidence type="ECO:0000313" key="2">
    <source>
        <dbReference type="EMBL" id="OMO70531.1"/>
    </source>
</evidence>
<gene>
    <name evidence="2" type="ORF">CCACVL1_18821</name>
</gene>
<reference evidence="2 3" key="1">
    <citation type="submission" date="2013-09" db="EMBL/GenBank/DDBJ databases">
        <title>Corchorus capsularis genome sequencing.</title>
        <authorList>
            <person name="Alam M."/>
            <person name="Haque M.S."/>
            <person name="Islam M.S."/>
            <person name="Emdad E.M."/>
            <person name="Islam M.M."/>
            <person name="Ahmed B."/>
            <person name="Halim A."/>
            <person name="Hossen Q.M.M."/>
            <person name="Hossain M.Z."/>
            <person name="Ahmed R."/>
            <person name="Khan M.M."/>
            <person name="Islam R."/>
            <person name="Rashid M.M."/>
            <person name="Khan S.A."/>
            <person name="Rahman M.S."/>
            <person name="Alam M."/>
        </authorList>
    </citation>
    <scope>NUCLEOTIDE SEQUENCE [LARGE SCALE GENOMIC DNA]</scope>
    <source>
        <strain evidence="3">cv. CVL-1</strain>
        <tissue evidence="2">Whole seedling</tissue>
    </source>
</reference>
<accession>A0A1R3HJQ8</accession>